<feature type="transmembrane region" description="Helical" evidence="3">
    <location>
        <begin position="908"/>
        <end position="929"/>
    </location>
</feature>
<reference evidence="6" key="1">
    <citation type="submission" date="2025-08" db="UniProtKB">
        <authorList>
            <consortium name="RefSeq"/>
        </authorList>
    </citation>
    <scope>IDENTIFICATION</scope>
    <source>
        <tissue evidence="6">Whole Larva</tissue>
    </source>
</reference>
<evidence type="ECO:0000313" key="5">
    <source>
        <dbReference type="Proteomes" id="UP000695000"/>
    </source>
</evidence>
<name>A0ABM1MNC0_NICVS</name>
<dbReference type="SMART" id="SM00042">
    <property type="entry name" value="CUB"/>
    <property type="match status" value="1"/>
</dbReference>
<dbReference type="Gene3D" id="2.60.120.290">
    <property type="entry name" value="Spermadhesin, CUB domain"/>
    <property type="match status" value="3"/>
</dbReference>
<dbReference type="Proteomes" id="UP000695000">
    <property type="component" value="Unplaced"/>
</dbReference>
<dbReference type="InterPro" id="IPR035914">
    <property type="entry name" value="Sperma_CUB_dom_sf"/>
</dbReference>
<evidence type="ECO:0000256" key="2">
    <source>
        <dbReference type="PROSITE-ProRule" id="PRU00124"/>
    </source>
</evidence>
<accession>A0ABM1MNC0</accession>
<dbReference type="InterPro" id="IPR056707">
    <property type="entry name" value="DUF7805"/>
</dbReference>
<dbReference type="Pfam" id="PF25090">
    <property type="entry name" value="DUF7805"/>
    <property type="match status" value="1"/>
</dbReference>
<evidence type="ECO:0000256" key="1">
    <source>
        <dbReference type="ARBA" id="ARBA00023157"/>
    </source>
</evidence>
<dbReference type="InterPro" id="IPR002172">
    <property type="entry name" value="LDrepeatLR_classA_rpt"/>
</dbReference>
<dbReference type="GeneID" id="108562290"/>
<keyword evidence="5" id="KW-1185">Reference proteome</keyword>
<dbReference type="CDD" id="cd00041">
    <property type="entry name" value="CUB"/>
    <property type="match status" value="1"/>
</dbReference>
<feature type="non-terminal residue" evidence="6">
    <location>
        <position position="1"/>
    </location>
</feature>
<keyword evidence="3" id="KW-0812">Transmembrane</keyword>
<dbReference type="InterPro" id="IPR053207">
    <property type="entry name" value="Non-NMDA_GluR_Accessory"/>
</dbReference>
<gene>
    <name evidence="6" type="primary">LOC108562290</name>
</gene>
<evidence type="ECO:0000256" key="3">
    <source>
        <dbReference type="SAM" id="Phobius"/>
    </source>
</evidence>
<dbReference type="Gene3D" id="2.40.128.620">
    <property type="match status" value="1"/>
</dbReference>
<protein>
    <submittedName>
        <fullName evidence="6">Uncharacterized protein LOC108562290</fullName>
    </submittedName>
</protein>
<organism evidence="5 6">
    <name type="scientific">Nicrophorus vespilloides</name>
    <name type="common">Boreal carrion beetle</name>
    <dbReference type="NCBI Taxonomy" id="110193"/>
    <lineage>
        <taxon>Eukaryota</taxon>
        <taxon>Metazoa</taxon>
        <taxon>Ecdysozoa</taxon>
        <taxon>Arthropoda</taxon>
        <taxon>Hexapoda</taxon>
        <taxon>Insecta</taxon>
        <taxon>Pterygota</taxon>
        <taxon>Neoptera</taxon>
        <taxon>Endopterygota</taxon>
        <taxon>Coleoptera</taxon>
        <taxon>Polyphaga</taxon>
        <taxon>Staphyliniformia</taxon>
        <taxon>Silphidae</taxon>
        <taxon>Nicrophorinae</taxon>
        <taxon>Nicrophorus</taxon>
    </lineage>
</organism>
<keyword evidence="3" id="KW-1133">Transmembrane helix</keyword>
<evidence type="ECO:0000313" key="6">
    <source>
        <dbReference type="RefSeq" id="XP_017776070.1"/>
    </source>
</evidence>
<sequence>CNRTFYGEVGITYDMELHRPKEDKIPFICLLTFKAAGGDFGDLVQLTFDSFTLGRFVSFTAEGCPDGALQISESDRPQVGGSWCGTSWGPSIYYSETKSVTITVNLLRLSKDQSGYNFDFRMEYKLLKRKAATVRYGGAIPSVAVEPNVTAPSVEPEPEYYLGDLITGTYCSRIFSDCDRKHCRLQSPNFPGVYPRNLTCYYAVRQHEVPSGKHALITVRQPKGQLISIRSQSALYGTASTRELKVWNACDDVQDYVTVYDGYTTRDPVILKFCGGGQAVPEAVSSGHELLVEFSTSPYGTFLHPTPAQSLHGFQLEVEVTFVDQQSPTYVRNKRNCEFWIRGTNKGILESPLHSLPANTTCLYHLQGMDTSVSPSPVPFRPLSPRYPDGFWRQTAIVFPPPRYRVWLSVVKFHVDGNRDLQKLDQEMCRSYLNVWDGQQWTGTNCNDLFCSSKDKTKPTPKTASSKNVSLLARYCREHVPRSCDHSMLANGTRFPRPCSLSESFLSSGDSLTLELRLADSTALRAVRFRALYEFVDLHLDGEPYGEGLCSRKFTSSQDIQKFKSPRDIFLYGRGGAKNLSCVYRFEAQKDEKIKITLTKLVIKGRECESKLSPETDRFYCHGNTTAAVRMFDVPWTDVPGSPRDCLCSSPETLLPFTYVSTSNVVELRFDVTGMNASDDFSTLYFEGAWKFIRAPICKSNLRKQGPSGEITFSYPFENSEEVNCDSYPRAIIPSANKFLYVKISGTIMKHIHRGNETAVTAMACGTTNRISVHTALYSAVICPYVSSSRRHNLVEVFSEGWKTPELAVDKIEIDHLGKELSRTIIVEFHGKEEAAYSVHWLELSRRKELPPNGVGLVLMMHDECLYRCPELDACINATVWCDGTEDCPSGVDEALTHCSFLLQLPPLYLFLGVLILMLLSITICFVVYKTCRRRPRSILQTRLKSLSSSDTAIIDEKGVIC</sequence>
<keyword evidence="1" id="KW-1015">Disulfide bond</keyword>
<dbReference type="RefSeq" id="XP_017776070.1">
    <property type="nucleotide sequence ID" value="XM_017920581.1"/>
</dbReference>
<comment type="caution">
    <text evidence="2">Lacks conserved residue(s) required for the propagation of feature annotation.</text>
</comment>
<dbReference type="PANTHER" id="PTHR47537:SF4">
    <property type="entry name" value="GH12701P"/>
    <property type="match status" value="1"/>
</dbReference>
<dbReference type="SUPFAM" id="SSF49854">
    <property type="entry name" value="Spermadhesin, CUB domain"/>
    <property type="match status" value="3"/>
</dbReference>
<proteinExistence type="predicted"/>
<evidence type="ECO:0000259" key="4">
    <source>
        <dbReference type="PROSITE" id="PS01180"/>
    </source>
</evidence>
<feature type="domain" description="CUB" evidence="4">
    <location>
        <begin position="1"/>
        <end position="127"/>
    </location>
</feature>
<dbReference type="PROSITE" id="PS50068">
    <property type="entry name" value="LDLRA_2"/>
    <property type="match status" value="1"/>
</dbReference>
<keyword evidence="3" id="KW-0472">Membrane</keyword>
<dbReference type="PANTHER" id="PTHR47537">
    <property type="entry name" value="CUBILIN"/>
    <property type="match status" value="1"/>
</dbReference>
<dbReference type="PROSITE" id="PS01180">
    <property type="entry name" value="CUB"/>
    <property type="match status" value="2"/>
</dbReference>
<feature type="domain" description="CUB" evidence="4">
    <location>
        <begin position="171"/>
        <end position="321"/>
    </location>
</feature>
<dbReference type="InterPro" id="IPR000859">
    <property type="entry name" value="CUB_dom"/>
</dbReference>